<feature type="chain" id="PRO_5045017333" evidence="2">
    <location>
        <begin position="19"/>
        <end position="182"/>
    </location>
</feature>
<feature type="domain" description="Lipocalin/cytosolic fatty-acid binding" evidence="3">
    <location>
        <begin position="34"/>
        <end position="171"/>
    </location>
</feature>
<evidence type="ECO:0000256" key="1">
    <source>
        <dbReference type="ARBA" id="ARBA00006889"/>
    </source>
</evidence>
<organism evidence="4 5">
    <name type="scientific">Sulfurovum xiamenensis</name>
    <dbReference type="NCBI Taxonomy" id="3019066"/>
    <lineage>
        <taxon>Bacteria</taxon>
        <taxon>Pseudomonadati</taxon>
        <taxon>Campylobacterota</taxon>
        <taxon>Epsilonproteobacteria</taxon>
        <taxon>Campylobacterales</taxon>
        <taxon>Sulfurovaceae</taxon>
        <taxon>Sulfurovum</taxon>
    </lineage>
</organism>
<gene>
    <name evidence="4" type="ORF">PF327_05210</name>
</gene>
<dbReference type="SUPFAM" id="SSF50814">
    <property type="entry name" value="Lipocalins"/>
    <property type="match status" value="1"/>
</dbReference>
<dbReference type="InterPro" id="IPR000566">
    <property type="entry name" value="Lipocln_cytosolic_FA-bd_dom"/>
</dbReference>
<dbReference type="PANTHER" id="PTHR10612:SF34">
    <property type="entry name" value="APOLIPOPROTEIN D"/>
    <property type="match status" value="1"/>
</dbReference>
<dbReference type="PRINTS" id="PR01171">
    <property type="entry name" value="BCTLIPOCALIN"/>
</dbReference>
<dbReference type="PROSITE" id="PS00213">
    <property type="entry name" value="LIPOCALIN"/>
    <property type="match status" value="1"/>
</dbReference>
<dbReference type="InterPro" id="IPR002446">
    <property type="entry name" value="Lipocalin_bac"/>
</dbReference>
<proteinExistence type="inferred from homology"/>
<dbReference type="PANTHER" id="PTHR10612">
    <property type="entry name" value="APOLIPOPROTEIN D"/>
    <property type="match status" value="1"/>
</dbReference>
<dbReference type="Gene3D" id="2.40.128.20">
    <property type="match status" value="1"/>
</dbReference>
<evidence type="ECO:0000259" key="3">
    <source>
        <dbReference type="Pfam" id="PF08212"/>
    </source>
</evidence>
<evidence type="ECO:0000256" key="2">
    <source>
        <dbReference type="PIRNR" id="PIRNR036893"/>
    </source>
</evidence>
<comment type="similarity">
    <text evidence="1 2">Belongs to the calycin superfamily. Lipocalin family.</text>
</comment>
<dbReference type="PIRSF" id="PIRSF036893">
    <property type="entry name" value="Lipocalin_ApoD"/>
    <property type="match status" value="1"/>
</dbReference>
<dbReference type="InterPro" id="IPR012674">
    <property type="entry name" value="Calycin"/>
</dbReference>
<reference evidence="4" key="1">
    <citation type="submission" date="2023-01" db="EMBL/GenBank/DDBJ databases">
        <title>Sulfurovum sp. XTW-4 genome assembly.</title>
        <authorList>
            <person name="Wang J."/>
        </authorList>
    </citation>
    <scope>NUCLEOTIDE SEQUENCE</scope>
    <source>
        <strain evidence="4">XTW-4</strain>
    </source>
</reference>
<evidence type="ECO:0000313" key="4">
    <source>
        <dbReference type="EMBL" id="MDM5263591.1"/>
    </source>
</evidence>
<comment type="caution">
    <text evidence="4">The sequence shown here is derived from an EMBL/GenBank/DDBJ whole genome shotgun (WGS) entry which is preliminary data.</text>
</comment>
<evidence type="ECO:0000313" key="5">
    <source>
        <dbReference type="Proteomes" id="UP001169066"/>
    </source>
</evidence>
<accession>A0ABT7QRC8</accession>
<dbReference type="RefSeq" id="WP_289401580.1">
    <property type="nucleotide sequence ID" value="NZ_JAQIBC010000002.1"/>
</dbReference>
<dbReference type="InterPro" id="IPR022271">
    <property type="entry name" value="Lipocalin_ApoD"/>
</dbReference>
<keyword evidence="2" id="KW-0732">Signal</keyword>
<protein>
    <submittedName>
        <fullName evidence="4">Lipocalin family protein</fullName>
    </submittedName>
</protein>
<dbReference type="Pfam" id="PF08212">
    <property type="entry name" value="Lipocalin_2"/>
    <property type="match status" value="1"/>
</dbReference>
<feature type="signal peptide" evidence="2">
    <location>
        <begin position="1"/>
        <end position="18"/>
    </location>
</feature>
<sequence>MKKLLLPLALLFALLLTGCEEKKPEKVAPVENFKLTEYLGTWYEIARLEHRFERGMEAISATYSMREDGGVKVLNKGYKTEEKEWSEAEGKAYFVKDPDKGFLKVSFFGPFYGSYIVMDTDYETYTMISGPDLSYFWILSRKPTLDETTLKRLLAQAKEAGFDTSKLIYPDQSMNTSRNNDK</sequence>
<dbReference type="PROSITE" id="PS51257">
    <property type="entry name" value="PROKAR_LIPOPROTEIN"/>
    <property type="match status" value="1"/>
</dbReference>
<dbReference type="EMBL" id="JAQIBC010000002">
    <property type="protein sequence ID" value="MDM5263591.1"/>
    <property type="molecule type" value="Genomic_DNA"/>
</dbReference>
<keyword evidence="5" id="KW-1185">Reference proteome</keyword>
<dbReference type="InterPro" id="IPR022272">
    <property type="entry name" value="Lipocalin_CS"/>
</dbReference>
<dbReference type="CDD" id="cd19438">
    <property type="entry name" value="lipocalin_Blc-like"/>
    <property type="match status" value="1"/>
</dbReference>
<dbReference type="InterPro" id="IPR047202">
    <property type="entry name" value="Lipocalin_Blc-like_dom"/>
</dbReference>
<dbReference type="Proteomes" id="UP001169066">
    <property type="component" value="Unassembled WGS sequence"/>
</dbReference>
<name>A0ABT7QRC8_9BACT</name>